<feature type="region of interest" description="Disordered" evidence="2">
    <location>
        <begin position="1"/>
        <end position="27"/>
    </location>
</feature>
<evidence type="ECO:0000256" key="2">
    <source>
        <dbReference type="SAM" id="MobiDB-lite"/>
    </source>
</evidence>
<dbReference type="InterPro" id="IPR055407">
    <property type="entry name" value="TraM_C"/>
</dbReference>
<accession>A0A3E5CDE5</accession>
<protein>
    <submittedName>
        <fullName evidence="4">Conjugative transposon protein TraM</fullName>
    </submittedName>
</protein>
<proteinExistence type="predicted"/>
<evidence type="ECO:0000313" key="4">
    <source>
        <dbReference type="EMBL" id="RGY69663.1"/>
    </source>
</evidence>
<keyword evidence="1" id="KW-0175">Coiled coil</keyword>
<feature type="domain" description="Conjugative transposon TraM C-terminal" evidence="3">
    <location>
        <begin position="219"/>
        <end position="368"/>
    </location>
</feature>
<gene>
    <name evidence="4" type="primary">traM</name>
    <name evidence="4" type="ORF">DXA27_07055</name>
</gene>
<dbReference type="AlphaFoldDB" id="A0A3E5CDE5"/>
<feature type="region of interest" description="Disordered" evidence="2">
    <location>
        <begin position="41"/>
        <end position="84"/>
    </location>
</feature>
<evidence type="ECO:0000313" key="5">
    <source>
        <dbReference type="Proteomes" id="UP000284614"/>
    </source>
</evidence>
<dbReference type="EMBL" id="QSDG01000005">
    <property type="protein sequence ID" value="RGY69663.1"/>
    <property type="molecule type" value="Genomic_DNA"/>
</dbReference>
<feature type="compositionally biased region" description="Basic and acidic residues" evidence="2">
    <location>
        <begin position="41"/>
        <end position="54"/>
    </location>
</feature>
<reference evidence="4 5" key="1">
    <citation type="submission" date="2018-08" db="EMBL/GenBank/DDBJ databases">
        <title>A genome reference for cultivated species of the human gut microbiota.</title>
        <authorList>
            <person name="Zou Y."/>
            <person name="Xue W."/>
            <person name="Luo G."/>
        </authorList>
    </citation>
    <scope>NUCLEOTIDE SEQUENCE [LARGE SCALE GENOMIC DNA]</scope>
    <source>
        <strain evidence="4 5">OF01-1</strain>
    </source>
</reference>
<organism evidence="4 5">
    <name type="scientific">Bacteroides fragilis</name>
    <dbReference type="NCBI Taxonomy" id="817"/>
    <lineage>
        <taxon>Bacteria</taxon>
        <taxon>Pseudomonadati</taxon>
        <taxon>Bacteroidota</taxon>
        <taxon>Bacteroidia</taxon>
        <taxon>Bacteroidales</taxon>
        <taxon>Bacteroidaceae</taxon>
        <taxon>Bacteroides</taxon>
    </lineage>
</organism>
<dbReference type="RefSeq" id="WP_080594250.1">
    <property type="nucleotide sequence ID" value="NZ_CP119603.1"/>
</dbReference>
<dbReference type="InterPro" id="IPR022187">
    <property type="entry name" value="Conjug_transposon_TraM"/>
</dbReference>
<comment type="caution">
    <text evidence="4">The sequence shown here is derived from an EMBL/GenBank/DDBJ whole genome shotgun (WGS) entry which is preliminary data.</text>
</comment>
<name>A0A3E5CDE5_BACFG</name>
<feature type="coiled-coil region" evidence="1">
    <location>
        <begin position="108"/>
        <end position="142"/>
    </location>
</feature>
<evidence type="ECO:0000259" key="3">
    <source>
        <dbReference type="Pfam" id="PF12508"/>
    </source>
</evidence>
<dbReference type="Pfam" id="PF12508">
    <property type="entry name" value="Transposon_TraM"/>
    <property type="match status" value="1"/>
</dbReference>
<dbReference type="Proteomes" id="UP000284614">
    <property type="component" value="Unassembled WGS sequence"/>
</dbReference>
<sequence length="372" mass="40312">MFAPSGKENGTEIPGNSGFNVNVPEPTTAKLVDKKTAAYEKQQAEVEEESRMKSLEQLAGTLLDGGKVTPGANEKEKDGDRLQQSVKTYEQISSQLDDFYETHGETVNSDLERKVEELNKKLEEAEKEKDRTASREELMERSYKMAAKYLNQDKDTIKEETTGEELPEAVPVQRAEHQTISGLSQPVTDSAFIASLGVERNYGFNTAVGSSYRMGTNTIAACISENQTIEQGGRVKLRLLQPLQAGNITVPANSLVTGAAVIQGERLDILISSIEYDGNIIPVQLATYDIDGQKGIFVPGSEARSAAKDAAGTVSESMGNSVSFARSAGQQVVMDLTRGVMQGGTRLIAGRVRAVKVTLKAGYKVLLVTKKQ</sequence>
<dbReference type="NCBIfam" id="TIGR03779">
    <property type="entry name" value="Bac_Flav_CT_M"/>
    <property type="match status" value="1"/>
</dbReference>
<evidence type="ECO:0000256" key="1">
    <source>
        <dbReference type="SAM" id="Coils"/>
    </source>
</evidence>